<dbReference type="InterPro" id="IPR001453">
    <property type="entry name" value="MoaB/Mog_dom"/>
</dbReference>
<evidence type="ECO:0000313" key="8">
    <source>
        <dbReference type="EMBL" id="MBB1069183.1"/>
    </source>
</evidence>
<dbReference type="Proteomes" id="UP000518316">
    <property type="component" value="Unassembled WGS sequence"/>
</dbReference>
<name>A0A7W3TR21_9LACO</name>
<feature type="domain" description="MoaB/Mog" evidence="7">
    <location>
        <begin position="5"/>
        <end position="149"/>
    </location>
</feature>
<organism evidence="8 9">
    <name type="scientific">Limosilactobacillus albertensis</name>
    <dbReference type="NCBI Taxonomy" id="2759752"/>
    <lineage>
        <taxon>Bacteria</taxon>
        <taxon>Bacillati</taxon>
        <taxon>Bacillota</taxon>
        <taxon>Bacilli</taxon>
        <taxon>Lactobacillales</taxon>
        <taxon>Lactobacillaceae</taxon>
        <taxon>Limosilactobacillus</taxon>
    </lineage>
</organism>
<dbReference type="NCBIfam" id="TIGR00177">
    <property type="entry name" value="molyb_syn"/>
    <property type="match status" value="1"/>
</dbReference>
<evidence type="ECO:0000313" key="9">
    <source>
        <dbReference type="Proteomes" id="UP000518316"/>
    </source>
</evidence>
<reference evidence="8 9" key="1">
    <citation type="submission" date="2020-07" db="EMBL/GenBank/DDBJ databases">
        <title>Description of Limosilactobacillus balticus sp. nov., Limosilactobacillus agrestis sp. nov., Limosilactobacillus albertensis sp. nov., Limosilactobacillus rudii sp. nov., Limosilactobacillus fastidiosus sp. nov., five novel Limosilactobacillus species isolated from the vertebrate gastrointestinal tract, and proposal of 6 subspecies of Limosilactobacillus reuteri adapted to the gastrointestinal tract of specific vertebrate hosts.</title>
        <authorList>
            <person name="Li F."/>
            <person name="Cheng C."/>
            <person name="Zheng J."/>
            <person name="Quevedo R.M."/>
            <person name="Li J."/>
            <person name="Roos S."/>
            <person name="Gaenzle M.G."/>
            <person name="Walter J."/>
        </authorList>
    </citation>
    <scope>NUCLEOTIDE SEQUENCE [LARGE SCALE GENOMIC DNA]</scope>
    <source>
        <strain evidence="8 9">RRLNB_1_1</strain>
    </source>
</reference>
<dbReference type="InterPro" id="IPR012245">
    <property type="entry name" value="MoaB"/>
</dbReference>
<dbReference type="SUPFAM" id="SSF53218">
    <property type="entry name" value="Molybdenum cofactor biosynthesis proteins"/>
    <property type="match status" value="1"/>
</dbReference>
<dbReference type="GO" id="GO:0005829">
    <property type="term" value="C:cytosol"/>
    <property type="evidence" value="ECO:0007669"/>
    <property type="project" value="TreeGrafter"/>
</dbReference>
<evidence type="ECO:0000256" key="2">
    <source>
        <dbReference type="ARBA" id="ARBA00005046"/>
    </source>
</evidence>
<comment type="function">
    <text evidence="1 6">May be involved in the biosynthesis of molybdopterin.</text>
</comment>
<keyword evidence="5 6" id="KW-0501">Molybdenum cofactor biosynthesis</keyword>
<dbReference type="SMART" id="SM00852">
    <property type="entry name" value="MoCF_biosynth"/>
    <property type="match status" value="1"/>
</dbReference>
<dbReference type="PIRSF" id="PIRSF006443">
    <property type="entry name" value="MoaB"/>
    <property type="match status" value="1"/>
</dbReference>
<dbReference type="PROSITE" id="PS01078">
    <property type="entry name" value="MOCF_BIOSYNTHESIS_1"/>
    <property type="match status" value="1"/>
</dbReference>
<dbReference type="InterPro" id="IPR036425">
    <property type="entry name" value="MoaB/Mog-like_dom_sf"/>
</dbReference>
<dbReference type="GO" id="GO:0006777">
    <property type="term" value="P:Mo-molybdopterin cofactor biosynthetic process"/>
    <property type="evidence" value="ECO:0007669"/>
    <property type="project" value="UniProtKB-UniRule"/>
</dbReference>
<dbReference type="Pfam" id="PF00994">
    <property type="entry name" value="MoCF_biosynth"/>
    <property type="match status" value="1"/>
</dbReference>
<dbReference type="Gene3D" id="3.40.980.10">
    <property type="entry name" value="MoaB/Mog-like domain"/>
    <property type="match status" value="1"/>
</dbReference>
<sequence length="165" mass="18028">MKKVAILTVSDSRTLDDDTSGKLIAETMINNGLSLLTRVVVNDDIVNIQAAYLQLEQASPDIIITNGGTGIAQRDVTIPAIRPLLAKIIPGFGEAFRQISFTEIGTRALASQALAGFNYRNQLTYCLPGSKNACQTALDKLILPEYDHLLFESSAQRKEVHHHAH</sequence>
<comment type="similarity">
    <text evidence="3 6">Belongs to the MoaB/Mog family.</text>
</comment>
<gene>
    <name evidence="8" type="ORF">H5S40_03315</name>
</gene>
<evidence type="ECO:0000259" key="7">
    <source>
        <dbReference type="SMART" id="SM00852"/>
    </source>
</evidence>
<dbReference type="PANTHER" id="PTHR43232:SF2">
    <property type="entry name" value="MOLYBDENUM COFACTOR BIOSYNTHESIS PROTEIN B"/>
    <property type="match status" value="1"/>
</dbReference>
<dbReference type="AlphaFoldDB" id="A0A7W3TR21"/>
<accession>A0A7W3TR21</accession>
<keyword evidence="9" id="KW-1185">Reference proteome</keyword>
<dbReference type="EMBL" id="JACIVC010000048">
    <property type="protein sequence ID" value="MBB1069183.1"/>
    <property type="molecule type" value="Genomic_DNA"/>
</dbReference>
<dbReference type="UniPathway" id="UPA00344"/>
<comment type="pathway">
    <text evidence="2 6">Cofactor biosynthesis; molybdopterin biosynthesis.</text>
</comment>
<dbReference type="PANTHER" id="PTHR43232">
    <property type="entry name" value="MOLYBDENUM COFACTOR BIOSYNTHESIS PROTEIN B"/>
    <property type="match status" value="1"/>
</dbReference>
<evidence type="ECO:0000256" key="3">
    <source>
        <dbReference type="ARBA" id="ARBA00006112"/>
    </source>
</evidence>
<comment type="caution">
    <text evidence="8">The sequence shown here is derived from an EMBL/GenBank/DDBJ whole genome shotgun (WGS) entry which is preliminary data.</text>
</comment>
<evidence type="ECO:0000256" key="5">
    <source>
        <dbReference type="ARBA" id="ARBA00023150"/>
    </source>
</evidence>
<evidence type="ECO:0000256" key="1">
    <source>
        <dbReference type="ARBA" id="ARBA00003487"/>
    </source>
</evidence>
<dbReference type="CDD" id="cd00886">
    <property type="entry name" value="MogA_MoaB"/>
    <property type="match status" value="1"/>
</dbReference>
<proteinExistence type="inferred from homology"/>
<protein>
    <recommendedName>
        <fullName evidence="4 6">Molybdenum cofactor biosynthesis protein B</fullName>
    </recommendedName>
</protein>
<evidence type="ECO:0000256" key="6">
    <source>
        <dbReference type="PIRNR" id="PIRNR006443"/>
    </source>
</evidence>
<evidence type="ECO:0000256" key="4">
    <source>
        <dbReference type="ARBA" id="ARBA00015262"/>
    </source>
</evidence>
<dbReference type="InterPro" id="IPR008284">
    <property type="entry name" value="MoCF_biosynth_CS"/>
</dbReference>
<dbReference type="RefSeq" id="WP_182597842.1">
    <property type="nucleotide sequence ID" value="NZ_JACIVC010000048.1"/>
</dbReference>